<feature type="signal peptide" evidence="1">
    <location>
        <begin position="1"/>
        <end position="19"/>
    </location>
</feature>
<dbReference type="EMBL" id="JACADJ010000033">
    <property type="protein sequence ID" value="NWH05402.1"/>
    <property type="molecule type" value="Genomic_DNA"/>
</dbReference>
<organism evidence="2 3">
    <name type="scientific">Desulfobacter latus</name>
    <dbReference type="NCBI Taxonomy" id="2292"/>
    <lineage>
        <taxon>Bacteria</taxon>
        <taxon>Pseudomonadati</taxon>
        <taxon>Thermodesulfobacteriota</taxon>
        <taxon>Desulfobacteria</taxon>
        <taxon>Desulfobacterales</taxon>
        <taxon>Desulfobacteraceae</taxon>
        <taxon>Desulfobacter</taxon>
    </lineage>
</organism>
<proteinExistence type="predicted"/>
<protein>
    <recommendedName>
        <fullName evidence="4">Peptidase C-terminal archaeal/bacterial domain-containing protein</fullName>
    </recommendedName>
</protein>
<dbReference type="SUPFAM" id="SSF82171">
    <property type="entry name" value="DPP6 N-terminal domain-like"/>
    <property type="match status" value="1"/>
</dbReference>
<accession>A0A850T7J5</accession>
<dbReference type="AlphaFoldDB" id="A0A850T7J5"/>
<gene>
    <name evidence="2" type="ORF">HXW94_10455</name>
</gene>
<evidence type="ECO:0000313" key="3">
    <source>
        <dbReference type="Proteomes" id="UP000553343"/>
    </source>
</evidence>
<name>A0A850T7J5_9BACT</name>
<dbReference type="RefSeq" id="WP_178366857.1">
    <property type="nucleotide sequence ID" value="NZ_JACADJ010000033.1"/>
</dbReference>
<feature type="non-terminal residue" evidence="2">
    <location>
        <position position="355"/>
    </location>
</feature>
<evidence type="ECO:0000256" key="1">
    <source>
        <dbReference type="SAM" id="SignalP"/>
    </source>
</evidence>
<keyword evidence="1" id="KW-0732">Signal</keyword>
<keyword evidence="3" id="KW-1185">Reference proteome</keyword>
<dbReference type="Gene3D" id="2.60.120.380">
    <property type="match status" value="3"/>
</dbReference>
<evidence type="ECO:0000313" key="2">
    <source>
        <dbReference type="EMBL" id="NWH05402.1"/>
    </source>
</evidence>
<dbReference type="Proteomes" id="UP000553343">
    <property type="component" value="Unassembled WGS sequence"/>
</dbReference>
<reference evidence="2 3" key="1">
    <citation type="submission" date="2020-06" db="EMBL/GenBank/DDBJ databases">
        <title>High-quality draft genome of sulfate reducer Desulfobacter latus type strain AcrS2 isolated from marine sediment.</title>
        <authorList>
            <person name="Hoppe M."/>
            <person name="Larsen C.K."/>
            <person name="Marshall I.P.G."/>
            <person name="Schramm A."/>
            <person name="Marietou A.G."/>
        </authorList>
    </citation>
    <scope>NUCLEOTIDE SEQUENCE [LARGE SCALE GENOMIC DNA]</scope>
    <source>
        <strain evidence="2 3">AcRS2</strain>
    </source>
</reference>
<feature type="chain" id="PRO_5032525384" description="Peptidase C-terminal archaeal/bacterial domain-containing protein" evidence="1">
    <location>
        <begin position="20"/>
        <end position="355"/>
    </location>
</feature>
<evidence type="ECO:0008006" key="4">
    <source>
        <dbReference type="Google" id="ProtNLM"/>
    </source>
</evidence>
<sequence length="355" mass="39091">MIRKILFIIFLCHIGGVTATWAKQLSDGDAITGSLTDSVQTVEYTFEAQADDKITFFAVDNQYSSGARFTINVYNPDGSPFFTETTTSYPGGRNQKVNQTGTYRLVYSCANNYTCDFTLYFYNLGEVARSSEGAVKLADGSAVSSDLTPYDVDLFTFEAQAGDELTFYVTENLSSSRTNSKLVIYNPDGSEFFSKEATFAPGERNLVAEQSGTYRALYFCSSGGDTCDYTLYFYNLGEIARSSEGAVKLADGSAVSSDLTPYDVDLFTFEAQAGDELTFYVTENLYYSSTKSKLVIYNPDGSEFFSKEATSAPGERNLVAEQSGTYRVLYFCSSGGDTCDYTLYFYNLGEIARSS</sequence>
<comment type="caution">
    <text evidence="2">The sequence shown here is derived from an EMBL/GenBank/DDBJ whole genome shotgun (WGS) entry which is preliminary data.</text>
</comment>